<feature type="transmembrane region" description="Helical" evidence="8">
    <location>
        <begin position="32"/>
        <end position="56"/>
    </location>
</feature>
<keyword evidence="7 8" id="KW-0472">Membrane</keyword>
<feature type="transmembrane region" description="Helical" evidence="8">
    <location>
        <begin position="95"/>
        <end position="120"/>
    </location>
</feature>
<keyword evidence="10" id="KW-1185">Reference proteome</keyword>
<protein>
    <submittedName>
        <fullName evidence="9">Rod shape-determining protein MreD</fullName>
    </submittedName>
</protein>
<evidence type="ECO:0000256" key="8">
    <source>
        <dbReference type="SAM" id="Phobius"/>
    </source>
</evidence>
<dbReference type="Proteomes" id="UP000440713">
    <property type="component" value="Unassembled WGS sequence"/>
</dbReference>
<comment type="subcellular location">
    <subcellularLocation>
        <location evidence="1">Cell membrane</location>
        <topology evidence="1">Multi-pass membrane protein</topology>
    </subcellularLocation>
</comment>
<feature type="transmembrane region" description="Helical" evidence="8">
    <location>
        <begin position="132"/>
        <end position="151"/>
    </location>
</feature>
<proteinExistence type="inferred from homology"/>
<dbReference type="Pfam" id="PF04093">
    <property type="entry name" value="MreD"/>
    <property type="match status" value="1"/>
</dbReference>
<reference evidence="9 10" key="1">
    <citation type="submission" date="2019-08" db="EMBL/GenBank/DDBJ databases">
        <title>In-depth cultivation of the pig gut microbiome towards novel bacterial diversity and tailored functional studies.</title>
        <authorList>
            <person name="Wylensek D."/>
            <person name="Hitch T.C.A."/>
            <person name="Clavel T."/>
        </authorList>
    </citation>
    <scope>NUCLEOTIDE SEQUENCE [LARGE SCALE GENOMIC DNA]</scope>
    <source>
        <strain evidence="9 10">WCA-SAB-591-4A-A</strain>
    </source>
</reference>
<feature type="transmembrane region" description="Helical" evidence="8">
    <location>
        <begin position="6"/>
        <end position="25"/>
    </location>
</feature>
<sequence>MKNIFVFIVGLIIIVLETFFTNYIGAYFSVNILLIFVIFISLYIDRSYSLIITGILGLIGDLATGGIIGVTSILFLGTSYFLSSIEKSIFKDNKLIVSLLVFVVSIVYSILDVVTASIFFMPTPLLVGLLKSVIVIPISNTVVAYVLYTIFSDKLIKLRVE</sequence>
<evidence type="ECO:0000256" key="3">
    <source>
        <dbReference type="ARBA" id="ARBA00022475"/>
    </source>
</evidence>
<gene>
    <name evidence="9" type="primary">mreD</name>
    <name evidence="9" type="ORF">FYJ71_09620</name>
</gene>
<evidence type="ECO:0000313" key="9">
    <source>
        <dbReference type="EMBL" id="MST63193.1"/>
    </source>
</evidence>
<name>A0A6N7XHV6_9FIRM</name>
<dbReference type="RefSeq" id="WP_154538657.1">
    <property type="nucleotide sequence ID" value="NZ_JAXFGK010000125.1"/>
</dbReference>
<evidence type="ECO:0000256" key="1">
    <source>
        <dbReference type="ARBA" id="ARBA00004651"/>
    </source>
</evidence>
<evidence type="ECO:0000256" key="6">
    <source>
        <dbReference type="ARBA" id="ARBA00022989"/>
    </source>
</evidence>
<evidence type="ECO:0000313" key="10">
    <source>
        <dbReference type="Proteomes" id="UP000440713"/>
    </source>
</evidence>
<accession>A0A6N7XHV6</accession>
<feature type="transmembrane region" description="Helical" evidence="8">
    <location>
        <begin position="62"/>
        <end position="83"/>
    </location>
</feature>
<evidence type="ECO:0000256" key="4">
    <source>
        <dbReference type="ARBA" id="ARBA00022692"/>
    </source>
</evidence>
<evidence type="ECO:0000256" key="5">
    <source>
        <dbReference type="ARBA" id="ARBA00022960"/>
    </source>
</evidence>
<keyword evidence="4 8" id="KW-0812">Transmembrane</keyword>
<keyword evidence="5" id="KW-0133">Cell shape</keyword>
<dbReference type="NCBIfam" id="TIGR03426">
    <property type="entry name" value="shape_MreD"/>
    <property type="match status" value="1"/>
</dbReference>
<dbReference type="GO" id="GO:0005886">
    <property type="term" value="C:plasma membrane"/>
    <property type="evidence" value="ECO:0007669"/>
    <property type="project" value="UniProtKB-SubCell"/>
</dbReference>
<dbReference type="GO" id="GO:0008360">
    <property type="term" value="P:regulation of cell shape"/>
    <property type="evidence" value="ECO:0007669"/>
    <property type="project" value="UniProtKB-KW"/>
</dbReference>
<evidence type="ECO:0000256" key="2">
    <source>
        <dbReference type="ARBA" id="ARBA00007776"/>
    </source>
</evidence>
<dbReference type="EMBL" id="VUNE01000005">
    <property type="protein sequence ID" value="MST63193.1"/>
    <property type="molecule type" value="Genomic_DNA"/>
</dbReference>
<keyword evidence="6 8" id="KW-1133">Transmembrane helix</keyword>
<comment type="similarity">
    <text evidence="2">Belongs to the MreD family.</text>
</comment>
<keyword evidence="3" id="KW-1003">Cell membrane</keyword>
<comment type="caution">
    <text evidence="9">The sequence shown here is derived from an EMBL/GenBank/DDBJ whole genome shotgun (WGS) entry which is preliminary data.</text>
</comment>
<dbReference type="AlphaFoldDB" id="A0A6N7XHV6"/>
<evidence type="ECO:0000256" key="7">
    <source>
        <dbReference type="ARBA" id="ARBA00023136"/>
    </source>
</evidence>
<organism evidence="9 10">
    <name type="scientific">Peptostreptococcus porci</name>
    <dbReference type="NCBI Taxonomy" id="2652282"/>
    <lineage>
        <taxon>Bacteria</taxon>
        <taxon>Bacillati</taxon>
        <taxon>Bacillota</taxon>
        <taxon>Clostridia</taxon>
        <taxon>Peptostreptococcales</taxon>
        <taxon>Peptostreptococcaceae</taxon>
        <taxon>Peptostreptococcus</taxon>
    </lineage>
</organism>
<dbReference type="InterPro" id="IPR007227">
    <property type="entry name" value="Cell_shape_determining_MreD"/>
</dbReference>